<comment type="caution">
    <text evidence="1">The sequence shown here is derived from an EMBL/GenBank/DDBJ whole genome shotgun (WGS) entry which is preliminary data.</text>
</comment>
<evidence type="ECO:0000313" key="1">
    <source>
        <dbReference type="EMBL" id="PZM08054.1"/>
    </source>
</evidence>
<reference evidence="1 2" key="1">
    <citation type="journal article" date="2018" name="Sci. Rep.">
        <title>Rhizobium tumorigenes sp. nov., a novel plant tumorigenic bacterium isolated from cane gall tumors on thornless blackberry.</title>
        <authorList>
            <person name="Kuzmanovi N."/>
            <person name="Smalla K."/>
            <person name="Gronow S."/>
            <person name="PuBawska J."/>
        </authorList>
    </citation>
    <scope>NUCLEOTIDE SEQUENCE [LARGE SCALE GENOMIC DNA]</scope>
    <source>
        <strain evidence="1 2">CCBAU 85046</strain>
    </source>
</reference>
<dbReference type="EMBL" id="PCDP01000076">
    <property type="protein sequence ID" value="PZM08054.1"/>
    <property type="molecule type" value="Genomic_DNA"/>
</dbReference>
<name>A0A2W4CRJ9_9HYPH</name>
<sequence length="332" mass="35777">MELREGQEIQGQSGLTHSVQAIGVDDKTDRVIVVSAEHNPRIAALMRVDIQATMPRAKVLLTRPIAVDLAHAARTLFTTPTGDIDIQKVIEIGSLSAQGEKGGEALSSRYGPQLEAIMSNIARSGLPIRTHILSAFDQITELDWQNIGGGGPALSLQTALNALNRLTNIDNLAADRSQGICPFPTYELDGDDWELFLSGKRIDDVRARLQGLDVYQYFYPPTDTVALGLIDNGLGSEQLITEGLKIAEQEGHILTDNELVSGLTDVANIIGSFRDRGIVADVEYSAEITERGKAIRLGMKLRPKEALIARLVSKVSLSASLADILKMVGGGS</sequence>
<dbReference type="Proteomes" id="UP000248925">
    <property type="component" value="Unassembled WGS sequence"/>
</dbReference>
<protein>
    <submittedName>
        <fullName evidence="1">Uncharacterized protein</fullName>
    </submittedName>
</protein>
<gene>
    <name evidence="1" type="ORF">CPY51_30375</name>
</gene>
<dbReference type="AlphaFoldDB" id="A0A2W4CRJ9"/>
<evidence type="ECO:0000313" key="2">
    <source>
        <dbReference type="Proteomes" id="UP000248925"/>
    </source>
</evidence>
<keyword evidence="2" id="KW-1185">Reference proteome</keyword>
<organism evidence="1 2">
    <name type="scientific">Rhizobium tubonense</name>
    <dbReference type="NCBI Taxonomy" id="484088"/>
    <lineage>
        <taxon>Bacteria</taxon>
        <taxon>Pseudomonadati</taxon>
        <taxon>Pseudomonadota</taxon>
        <taxon>Alphaproteobacteria</taxon>
        <taxon>Hyphomicrobiales</taxon>
        <taxon>Rhizobiaceae</taxon>
        <taxon>Rhizobium/Agrobacterium group</taxon>
        <taxon>Rhizobium</taxon>
    </lineage>
</organism>
<accession>A0A2W4CRJ9</accession>
<proteinExistence type="predicted"/>